<dbReference type="CDD" id="cd00298">
    <property type="entry name" value="ACD_sHsps_p23-like"/>
    <property type="match status" value="1"/>
</dbReference>
<keyword evidence="5" id="KW-0346">Stress response</keyword>
<dbReference type="InterPro" id="IPR044656">
    <property type="entry name" value="HSP14.7/HSP23.5/HSP23.6-like"/>
</dbReference>
<protein>
    <submittedName>
        <fullName evidence="5">57 kDa heat shock protein</fullName>
    </submittedName>
</protein>
<dbReference type="GeneID" id="108850160"/>
<dbReference type="RefSeq" id="XP_018479240.1">
    <property type="nucleotide sequence ID" value="XM_018623738.1"/>
</dbReference>
<gene>
    <name evidence="5" type="primary">LOC108850160</name>
</gene>
<dbReference type="OrthoDB" id="1047995at2759"/>
<feature type="region of interest" description="Disordered" evidence="2">
    <location>
        <begin position="123"/>
        <end position="144"/>
    </location>
</feature>
<evidence type="ECO:0000256" key="2">
    <source>
        <dbReference type="SAM" id="MobiDB-lite"/>
    </source>
</evidence>
<dbReference type="PROSITE" id="PS01031">
    <property type="entry name" value="SHSP"/>
    <property type="match status" value="1"/>
</dbReference>
<dbReference type="PANTHER" id="PTHR46991:SF17">
    <property type="entry name" value="SHSP DOMAIN-CONTAINING PROTEIN"/>
    <property type="match status" value="1"/>
</dbReference>
<comment type="similarity">
    <text evidence="1">Belongs to the small heat shock protein (HSP20) family.</text>
</comment>
<evidence type="ECO:0000313" key="4">
    <source>
        <dbReference type="Proteomes" id="UP000504610"/>
    </source>
</evidence>
<evidence type="ECO:0000313" key="5">
    <source>
        <dbReference type="RefSeq" id="XP_018479240.1"/>
    </source>
</evidence>
<reference evidence="4" key="1">
    <citation type="journal article" date="2019" name="Database">
        <title>The radish genome database (RadishGD): an integrated information resource for radish genomics.</title>
        <authorList>
            <person name="Yu H.J."/>
            <person name="Baek S."/>
            <person name="Lee Y.J."/>
            <person name="Cho A."/>
            <person name="Mun J.H."/>
        </authorList>
    </citation>
    <scope>NUCLEOTIDE SEQUENCE [LARGE SCALE GENOMIC DNA]</scope>
    <source>
        <strain evidence="4">cv. WK10039</strain>
    </source>
</reference>
<dbReference type="SUPFAM" id="SSF49764">
    <property type="entry name" value="HSP20-like chaperones"/>
    <property type="match status" value="2"/>
</dbReference>
<proteinExistence type="inferred from homology"/>
<sequence>MAVILPATPLPQSSDIERNPFLTNGPKGFTESKMIGSNSMFVRTDLPGIGQDDFTVAIDDSKKGVIIRAEEQTCSRHDSSRRNYVTFISLHCHCCEISRFHNTQVTDGVLRLLISTTPSNINGVGSAREDTHGRPVSAEPKAKGPETAYEYKRLPDGSLYVRLDMPGVPQDKFNAYVENGRVTVTGEAPAISHDSSSREYSADAALLSYPLGTDPSPRVERKVVNGVMRLIIRPT</sequence>
<name>A0A6J0N3L2_RAPSA</name>
<dbReference type="KEGG" id="rsz:108850160"/>
<dbReference type="InterPro" id="IPR008978">
    <property type="entry name" value="HSP20-like_chaperone"/>
</dbReference>
<feature type="domain" description="SHSP" evidence="3">
    <location>
        <begin position="140"/>
        <end position="235"/>
    </location>
</feature>
<accession>A0A6J0N3L2</accession>
<dbReference type="AlphaFoldDB" id="A0A6J0N3L2"/>
<dbReference type="InterPro" id="IPR002068">
    <property type="entry name" value="A-crystallin/Hsp20_dom"/>
</dbReference>
<reference evidence="5" key="2">
    <citation type="submission" date="2025-08" db="UniProtKB">
        <authorList>
            <consortium name="RefSeq"/>
        </authorList>
    </citation>
    <scope>IDENTIFICATION</scope>
    <source>
        <tissue evidence="5">Leaf</tissue>
    </source>
</reference>
<keyword evidence="4" id="KW-1185">Reference proteome</keyword>
<evidence type="ECO:0000259" key="3">
    <source>
        <dbReference type="PROSITE" id="PS01031"/>
    </source>
</evidence>
<dbReference type="Proteomes" id="UP000504610">
    <property type="component" value="Chromosome 4"/>
</dbReference>
<organism evidence="4 5">
    <name type="scientific">Raphanus sativus</name>
    <name type="common">Radish</name>
    <name type="synonym">Raphanus raphanistrum var. sativus</name>
    <dbReference type="NCBI Taxonomy" id="3726"/>
    <lineage>
        <taxon>Eukaryota</taxon>
        <taxon>Viridiplantae</taxon>
        <taxon>Streptophyta</taxon>
        <taxon>Embryophyta</taxon>
        <taxon>Tracheophyta</taxon>
        <taxon>Spermatophyta</taxon>
        <taxon>Magnoliopsida</taxon>
        <taxon>eudicotyledons</taxon>
        <taxon>Gunneridae</taxon>
        <taxon>Pentapetalae</taxon>
        <taxon>rosids</taxon>
        <taxon>malvids</taxon>
        <taxon>Brassicales</taxon>
        <taxon>Brassicaceae</taxon>
        <taxon>Brassiceae</taxon>
        <taxon>Raphanus</taxon>
    </lineage>
</organism>
<dbReference type="PANTHER" id="PTHR46991">
    <property type="entry name" value="23.5 KDA HEAT SHOCK PROTEIN, MITOCHONDRIAL"/>
    <property type="match status" value="1"/>
</dbReference>
<evidence type="ECO:0000256" key="1">
    <source>
        <dbReference type="PROSITE-ProRule" id="PRU00285"/>
    </source>
</evidence>